<feature type="domain" description="SCP2" evidence="2">
    <location>
        <begin position="15"/>
        <end position="110"/>
    </location>
</feature>
<dbReference type="GO" id="GO:0006744">
    <property type="term" value="P:ubiquinone biosynthetic process"/>
    <property type="evidence" value="ECO:0007669"/>
    <property type="project" value="UniProtKB-UniRule"/>
</dbReference>
<gene>
    <name evidence="1" type="primary">ubiJ</name>
    <name evidence="3" type="ORF">SAMN05216429_102218</name>
</gene>
<dbReference type="RefSeq" id="WP_091701497.1">
    <property type="nucleotide sequence ID" value="NZ_BMYN01000002.1"/>
</dbReference>
<evidence type="ECO:0000313" key="4">
    <source>
        <dbReference type="Proteomes" id="UP000199445"/>
    </source>
</evidence>
<dbReference type="GO" id="GO:0005737">
    <property type="term" value="C:cytoplasm"/>
    <property type="evidence" value="ECO:0007669"/>
    <property type="project" value="UniProtKB-SubCell"/>
</dbReference>
<dbReference type="InterPro" id="IPR003033">
    <property type="entry name" value="SCP2_sterol-bd_dom"/>
</dbReference>
<proteinExistence type="inferred from homology"/>
<dbReference type="Pfam" id="PF02036">
    <property type="entry name" value="SCP2"/>
    <property type="match status" value="1"/>
</dbReference>
<organism evidence="3 4">
    <name type="scientific">Marinobacter persicus</name>
    <dbReference type="NCBI Taxonomy" id="930118"/>
    <lineage>
        <taxon>Bacteria</taxon>
        <taxon>Pseudomonadati</taxon>
        <taxon>Pseudomonadota</taxon>
        <taxon>Gammaproteobacteria</taxon>
        <taxon>Pseudomonadales</taxon>
        <taxon>Marinobacteraceae</taxon>
        <taxon>Marinobacter</taxon>
    </lineage>
</organism>
<dbReference type="UniPathway" id="UPA00232"/>
<dbReference type="EMBL" id="FOSC01000002">
    <property type="protein sequence ID" value="SFJ40134.1"/>
    <property type="molecule type" value="Genomic_DNA"/>
</dbReference>
<comment type="function">
    <text evidence="1">Required for ubiquinone (coenzyme Q) biosynthesis. Binds hydrophobic ubiquinone biosynthetic intermediates via its SCP2 domain and is essential for the stability of the Ubi complex. May constitute a docking platform where Ubi enzymes assemble and access their SCP2-bound polyprenyl substrates.</text>
</comment>
<comment type="pathway">
    <text evidence="1">Cofactor biosynthesis; ubiquinone biosynthesis.</text>
</comment>
<evidence type="ECO:0000259" key="2">
    <source>
        <dbReference type="Pfam" id="PF02036"/>
    </source>
</evidence>
<name>A0A1I3R0W6_9GAMM</name>
<keyword evidence="4" id="KW-1185">Reference proteome</keyword>
<reference evidence="3 4" key="1">
    <citation type="submission" date="2016-10" db="EMBL/GenBank/DDBJ databases">
        <authorList>
            <person name="de Groot N.N."/>
        </authorList>
    </citation>
    <scope>NUCLEOTIDE SEQUENCE [LARGE SCALE GENOMIC DNA]</scope>
    <source>
        <strain evidence="3 4">IBRC-M 10445</strain>
    </source>
</reference>
<dbReference type="AlphaFoldDB" id="A0A1I3R0W6"/>
<comment type="similarity">
    <text evidence="1">Belongs to the UbiJ family.</text>
</comment>
<evidence type="ECO:0000256" key="1">
    <source>
        <dbReference type="HAMAP-Rule" id="MF_02215"/>
    </source>
</evidence>
<keyword evidence="1" id="KW-0963">Cytoplasm</keyword>
<dbReference type="HAMAP" id="MF_02215">
    <property type="entry name" value="UbiJ"/>
    <property type="match status" value="1"/>
</dbReference>
<dbReference type="InterPro" id="IPR038989">
    <property type="entry name" value="UbiJ"/>
</dbReference>
<dbReference type="Proteomes" id="UP000199445">
    <property type="component" value="Unassembled WGS sequence"/>
</dbReference>
<keyword evidence="1" id="KW-0831">Ubiquinone biosynthesis</keyword>
<comment type="subcellular location">
    <subcellularLocation>
        <location evidence="1">Cytoplasm</location>
    </subcellularLocation>
</comment>
<dbReference type="PANTHER" id="PTHR38693:SF1">
    <property type="entry name" value="UBIQUINONE BIOSYNTHESIS ACCESSORY FACTOR UBIJ"/>
    <property type="match status" value="1"/>
</dbReference>
<keyword evidence="3" id="KW-0830">Ubiquinone</keyword>
<evidence type="ECO:0000313" key="3">
    <source>
        <dbReference type="EMBL" id="SFJ40134.1"/>
    </source>
</evidence>
<protein>
    <recommendedName>
        <fullName evidence="1">Ubiquinone biosynthesis accessory factor UbiJ</fullName>
    </recommendedName>
</protein>
<dbReference type="OrthoDB" id="5801225at2"/>
<dbReference type="PANTHER" id="PTHR38693">
    <property type="entry name" value="UBIQUINONE BIOSYNTHESIS PROTEIN UBIJ"/>
    <property type="match status" value="1"/>
</dbReference>
<accession>A0A1I3R0W6</accession>
<sequence length="213" mass="22735">MITGSTLADIVQTGLNRALQLDPAGRVRFFQSLEKPVRLRLTTPTPLTLTLRNNDPLVQVEAASHDKVAVTIAGGPIALAAFALGDPHALDEGRLSIDGEYTLAIGLHQALAGLAPDWEAAVAQHLGDVPAHFLGKRLRGAVQWSRKAMASLTANLEEYIHEEARTLPGRHELADCTTAITDLQQRTETLDAKLAAVGNHTDSTGSTTPTETL</sequence>